<name>A0A1N6FP54_9SPHN</name>
<dbReference type="EMBL" id="FSQW01000002">
    <property type="protein sequence ID" value="SIN96992.1"/>
    <property type="molecule type" value="Genomic_DNA"/>
</dbReference>
<proteinExistence type="predicted"/>
<dbReference type="Gene3D" id="3.40.50.12370">
    <property type="match status" value="1"/>
</dbReference>
<dbReference type="SUPFAM" id="SSF52402">
    <property type="entry name" value="Adenine nucleotide alpha hydrolases-like"/>
    <property type="match status" value="1"/>
</dbReference>
<dbReference type="Proteomes" id="UP000185192">
    <property type="component" value="Unassembled WGS sequence"/>
</dbReference>
<dbReference type="RefSeq" id="WP_074205501.1">
    <property type="nucleotide sequence ID" value="NZ_FSQW01000002.1"/>
</dbReference>
<dbReference type="OrthoDB" id="9813682at2"/>
<gene>
    <name evidence="2" type="ORF">SAMN02745824_2478</name>
</gene>
<keyword evidence="3" id="KW-1185">Reference proteome</keyword>
<protein>
    <submittedName>
        <fullName evidence="2">Universal stress protein family protein</fullName>
    </submittedName>
</protein>
<sequence length="151" mass="15720">MRTYLVVIDETDEASVALRFASRRAMKTGGALHILALVESEGFVAWGGVQATLEEEAKNRAEALVSSAAGTLFDETGIRPSITVKEGKGPDDVRRVMKKIDGLAALVLGAAASGSPGPLVTHFAASEAGSLPCPVMVVPGSLSKEEIDRLS</sequence>
<dbReference type="AlphaFoldDB" id="A0A1N6FP54"/>
<reference evidence="3" key="1">
    <citation type="submission" date="2016-11" db="EMBL/GenBank/DDBJ databases">
        <authorList>
            <person name="Varghese N."/>
            <person name="Submissions S."/>
        </authorList>
    </citation>
    <scope>NUCLEOTIDE SEQUENCE [LARGE SCALE GENOMIC DNA]</scope>
    <source>
        <strain evidence="3">DSM 22363</strain>
    </source>
</reference>
<dbReference type="Pfam" id="PF00582">
    <property type="entry name" value="Usp"/>
    <property type="match status" value="1"/>
</dbReference>
<evidence type="ECO:0000313" key="3">
    <source>
        <dbReference type="Proteomes" id="UP000185192"/>
    </source>
</evidence>
<evidence type="ECO:0000259" key="1">
    <source>
        <dbReference type="Pfam" id="PF00582"/>
    </source>
</evidence>
<evidence type="ECO:0000313" key="2">
    <source>
        <dbReference type="EMBL" id="SIN96992.1"/>
    </source>
</evidence>
<dbReference type="STRING" id="1123272.SAMN02745824_2478"/>
<accession>A0A1N6FP54</accession>
<organism evidence="2 3">
    <name type="scientific">Parasphingorhabdus marina DSM 22363</name>
    <dbReference type="NCBI Taxonomy" id="1123272"/>
    <lineage>
        <taxon>Bacteria</taxon>
        <taxon>Pseudomonadati</taxon>
        <taxon>Pseudomonadota</taxon>
        <taxon>Alphaproteobacteria</taxon>
        <taxon>Sphingomonadales</taxon>
        <taxon>Sphingomonadaceae</taxon>
        <taxon>Parasphingorhabdus</taxon>
    </lineage>
</organism>
<feature type="domain" description="UspA" evidence="1">
    <location>
        <begin position="2"/>
        <end position="139"/>
    </location>
</feature>
<dbReference type="InterPro" id="IPR006016">
    <property type="entry name" value="UspA"/>
</dbReference>